<evidence type="ECO:0000256" key="5">
    <source>
        <dbReference type="ARBA" id="ARBA00008117"/>
    </source>
</evidence>
<keyword evidence="12" id="KW-0862">Zinc</keyword>
<feature type="region of interest" description="Disordered" evidence="17">
    <location>
        <begin position="479"/>
        <end position="545"/>
    </location>
</feature>
<evidence type="ECO:0000256" key="12">
    <source>
        <dbReference type="ARBA" id="ARBA00022833"/>
    </source>
</evidence>
<dbReference type="InterPro" id="IPR013083">
    <property type="entry name" value="Znf_RING/FYVE/PHD"/>
</dbReference>
<dbReference type="GO" id="GO:0061630">
    <property type="term" value="F:ubiquitin protein ligase activity"/>
    <property type="evidence" value="ECO:0007669"/>
    <property type="project" value="UniProtKB-EC"/>
</dbReference>
<dbReference type="Gene3D" id="3.30.40.10">
    <property type="entry name" value="Zinc/RING finger domain, C3HC4 (zinc finger)"/>
    <property type="match status" value="1"/>
</dbReference>
<keyword evidence="11" id="KW-0833">Ubl conjugation pathway</keyword>
<evidence type="ECO:0000256" key="14">
    <source>
        <dbReference type="ARBA" id="ARBA00035131"/>
    </source>
</evidence>
<keyword evidence="7" id="KW-0963">Cytoplasm</keyword>
<evidence type="ECO:0000256" key="13">
    <source>
        <dbReference type="ARBA" id="ARBA00023242"/>
    </source>
</evidence>
<evidence type="ECO:0000256" key="15">
    <source>
        <dbReference type="ARBA" id="ARBA00035390"/>
    </source>
</evidence>
<dbReference type="EC" id="2.3.2.27" evidence="6"/>
<evidence type="ECO:0000256" key="9">
    <source>
        <dbReference type="ARBA" id="ARBA00022723"/>
    </source>
</evidence>
<comment type="catalytic activity">
    <reaction evidence="1">
        <text>S-ubiquitinyl-[E2 ubiquitin-conjugating enzyme]-L-cysteine + [acceptor protein]-L-lysine = [E2 ubiquitin-conjugating enzyme]-L-cysteine + N(6)-ubiquitinyl-[acceptor protein]-L-lysine.</text>
        <dbReference type="EC" id="2.3.2.27"/>
    </reaction>
</comment>
<evidence type="ECO:0000313" key="19">
    <source>
        <dbReference type="EMBL" id="KAF7988768.1"/>
    </source>
</evidence>
<comment type="similarity">
    <text evidence="5">Belongs to the RNF10 family.</text>
</comment>
<dbReference type="GO" id="GO:0005634">
    <property type="term" value="C:nucleus"/>
    <property type="evidence" value="ECO:0007669"/>
    <property type="project" value="UniProtKB-SubCell"/>
</dbReference>
<evidence type="ECO:0000256" key="1">
    <source>
        <dbReference type="ARBA" id="ARBA00000900"/>
    </source>
</evidence>
<dbReference type="InterPro" id="IPR039739">
    <property type="entry name" value="MAG2/RNF10"/>
</dbReference>
<dbReference type="InterPro" id="IPR001841">
    <property type="entry name" value="Znf_RING"/>
</dbReference>
<evidence type="ECO:0000256" key="3">
    <source>
        <dbReference type="ARBA" id="ARBA00004496"/>
    </source>
</evidence>
<dbReference type="GO" id="GO:0000976">
    <property type="term" value="F:transcription cis-regulatory region binding"/>
    <property type="evidence" value="ECO:0007669"/>
    <property type="project" value="TreeGrafter"/>
</dbReference>
<dbReference type="EMBL" id="JACMRX010000005">
    <property type="protein sequence ID" value="KAF7988768.1"/>
    <property type="molecule type" value="Genomic_DNA"/>
</dbReference>
<dbReference type="InterPro" id="IPR017907">
    <property type="entry name" value="Znf_RING_CS"/>
</dbReference>
<sequence>MEKKPTKYNQSSSSKVTATESKKNQDGVSGKNFPKGSKRREPPPSAKIETSRKSNMQKTRNSDKRPKPKGQYYACPKENTKIIHDETAEFGSVMVPGSKKQNLNHLLNFHYEPREIQGGSSGRRNYDRSSNYNRWVPSVQRQKYNKELFLQANCQFVVTANGNYSVNLLDPDTLVDWTLIEQIKLHTTENLSCPICLGPPVAGKMTKCGHVYCWPCILHYLSLSDKNWRKCPICYVPVDKLDLKSVVEITEYPLNIGDSVNLRLMRRKRGSLLAMPVQEIDTLDPTNFINVADHNNQIFSKLLIANNDDVNDIIQNEKYELKRELNEDPHSPESCFIEQALNELSEREELISKTSKNNCHIDKSTIQNNDIIDDDNNTNDMEKFFYFYQSDDGQHVYLHAMNVKMLELQFGSLKNSPTIITGKLLEKESSNFTEDMRKRLRYLSHLPLTCSFDVAEIELTTPLISDDIMSFFTPQIMAREKRRKRRDKDEKKREKKINNEENKKMGKFPTPNVHIESHKHFPQWQTDTTSSSMDIPSPPESLTTLSLASSPTRSAFGDHESIDDYVTYSSNNDQGGPSFAQMLLNKNSNHTNFCSWPSMNRHGHSNADTTNKQHNKNTTIDDNECGAAPSYSQSFGDVLAQALEASVTLDDSQSSKIKTKKKKRGKQTLLFTTGMSRAD</sequence>
<evidence type="ECO:0000256" key="7">
    <source>
        <dbReference type="ARBA" id="ARBA00022490"/>
    </source>
</evidence>
<evidence type="ECO:0000256" key="8">
    <source>
        <dbReference type="ARBA" id="ARBA00022679"/>
    </source>
</evidence>
<proteinExistence type="inferred from homology"/>
<evidence type="ECO:0000256" key="11">
    <source>
        <dbReference type="ARBA" id="ARBA00022786"/>
    </source>
</evidence>
<dbReference type="AlphaFoldDB" id="A0A834XK99"/>
<dbReference type="Proteomes" id="UP000639338">
    <property type="component" value="Unassembled WGS sequence"/>
</dbReference>
<dbReference type="SUPFAM" id="SSF57850">
    <property type="entry name" value="RING/U-box"/>
    <property type="match status" value="1"/>
</dbReference>
<accession>A0A834XK99</accession>
<evidence type="ECO:0000256" key="10">
    <source>
        <dbReference type="ARBA" id="ARBA00022771"/>
    </source>
</evidence>
<name>A0A834XK99_APHGI</name>
<organism evidence="19 20">
    <name type="scientific">Aphidius gifuensis</name>
    <name type="common">Parasitoid wasp</name>
    <dbReference type="NCBI Taxonomy" id="684658"/>
    <lineage>
        <taxon>Eukaryota</taxon>
        <taxon>Metazoa</taxon>
        <taxon>Ecdysozoa</taxon>
        <taxon>Arthropoda</taxon>
        <taxon>Hexapoda</taxon>
        <taxon>Insecta</taxon>
        <taxon>Pterygota</taxon>
        <taxon>Neoptera</taxon>
        <taxon>Endopterygota</taxon>
        <taxon>Hymenoptera</taxon>
        <taxon>Apocrita</taxon>
        <taxon>Ichneumonoidea</taxon>
        <taxon>Braconidae</taxon>
        <taxon>Aphidiinae</taxon>
        <taxon>Aphidius</taxon>
    </lineage>
</organism>
<dbReference type="GO" id="GO:0005737">
    <property type="term" value="C:cytoplasm"/>
    <property type="evidence" value="ECO:0007669"/>
    <property type="project" value="UniProtKB-SubCell"/>
</dbReference>
<feature type="compositionally biased region" description="Basic residues" evidence="17">
    <location>
        <begin position="657"/>
        <end position="666"/>
    </location>
</feature>
<reference evidence="19 20" key="1">
    <citation type="submission" date="2020-08" db="EMBL/GenBank/DDBJ databases">
        <title>Aphidius gifuensis genome sequencing and assembly.</title>
        <authorList>
            <person name="Du Z."/>
        </authorList>
    </citation>
    <scope>NUCLEOTIDE SEQUENCE [LARGE SCALE GENOMIC DNA]</scope>
    <source>
        <strain evidence="19">YNYX2018</strain>
        <tissue evidence="19">Adults</tissue>
    </source>
</reference>
<feature type="region of interest" description="Disordered" evidence="17">
    <location>
        <begin position="1"/>
        <end position="75"/>
    </location>
</feature>
<dbReference type="InterPro" id="IPR018957">
    <property type="entry name" value="Znf_C3HC4_RING-type"/>
</dbReference>
<evidence type="ECO:0000256" key="6">
    <source>
        <dbReference type="ARBA" id="ARBA00012483"/>
    </source>
</evidence>
<dbReference type="OrthoDB" id="10064108at2759"/>
<keyword evidence="13" id="KW-0539">Nucleus</keyword>
<feature type="domain" description="RING-type" evidence="18">
    <location>
        <begin position="193"/>
        <end position="234"/>
    </location>
</feature>
<evidence type="ECO:0000256" key="16">
    <source>
        <dbReference type="PROSITE-ProRule" id="PRU00175"/>
    </source>
</evidence>
<comment type="subcellular location">
    <subcellularLocation>
        <location evidence="3">Cytoplasm</location>
    </subcellularLocation>
    <subcellularLocation>
        <location evidence="2">Nucleus</location>
    </subcellularLocation>
</comment>
<dbReference type="GO" id="GO:0008270">
    <property type="term" value="F:zinc ion binding"/>
    <property type="evidence" value="ECO:0007669"/>
    <property type="project" value="UniProtKB-KW"/>
</dbReference>
<dbReference type="GO" id="GO:0045944">
    <property type="term" value="P:positive regulation of transcription by RNA polymerase II"/>
    <property type="evidence" value="ECO:0007669"/>
    <property type="project" value="TreeGrafter"/>
</dbReference>
<evidence type="ECO:0000313" key="20">
    <source>
        <dbReference type="Proteomes" id="UP000639338"/>
    </source>
</evidence>
<feature type="compositionally biased region" description="Polar residues" evidence="17">
    <location>
        <begin position="7"/>
        <end position="19"/>
    </location>
</feature>
<keyword evidence="9" id="KW-0479">Metal-binding</keyword>
<evidence type="ECO:0000256" key="17">
    <source>
        <dbReference type="SAM" id="MobiDB-lite"/>
    </source>
</evidence>
<dbReference type="PANTHER" id="PTHR12983">
    <property type="entry name" value="RING FINGER 10 FAMILY MEMBER"/>
    <property type="match status" value="1"/>
</dbReference>
<dbReference type="SMART" id="SM00184">
    <property type="entry name" value="RING"/>
    <property type="match status" value="1"/>
</dbReference>
<feature type="region of interest" description="Disordered" evidence="17">
    <location>
        <begin position="649"/>
        <end position="679"/>
    </location>
</feature>
<dbReference type="PROSITE" id="PS50089">
    <property type="entry name" value="ZF_RING_2"/>
    <property type="match status" value="1"/>
</dbReference>
<keyword evidence="20" id="KW-1185">Reference proteome</keyword>
<keyword evidence="10 16" id="KW-0863">Zinc-finger</keyword>
<comment type="pathway">
    <text evidence="4">Protein modification; protein ubiquitination.</text>
</comment>
<evidence type="ECO:0000256" key="2">
    <source>
        <dbReference type="ARBA" id="ARBA00004123"/>
    </source>
</evidence>
<dbReference type="CDD" id="cd16536">
    <property type="entry name" value="RING-HC_RNF10"/>
    <property type="match status" value="1"/>
</dbReference>
<dbReference type="FunFam" id="3.30.40.10:FF:000112">
    <property type="entry name" value="RING finger protein 10"/>
    <property type="match status" value="1"/>
</dbReference>
<dbReference type="PROSITE" id="PS00518">
    <property type="entry name" value="ZF_RING_1"/>
    <property type="match status" value="1"/>
</dbReference>
<feature type="compositionally biased region" description="Polar residues" evidence="17">
    <location>
        <begin position="669"/>
        <end position="679"/>
    </location>
</feature>
<protein>
    <recommendedName>
        <fullName evidence="14">E3 ubiquitin-protein ligase RNF10</fullName>
        <ecNumber evidence="6">2.3.2.27</ecNumber>
    </recommendedName>
    <alternativeName>
        <fullName evidence="15">RING finger protein 10</fullName>
    </alternativeName>
</protein>
<feature type="compositionally biased region" description="Basic and acidic residues" evidence="17">
    <location>
        <begin position="487"/>
        <end position="504"/>
    </location>
</feature>
<gene>
    <name evidence="19" type="ORF">HCN44_007078</name>
</gene>
<evidence type="ECO:0000256" key="4">
    <source>
        <dbReference type="ARBA" id="ARBA00004906"/>
    </source>
</evidence>
<feature type="compositionally biased region" description="Polar residues" evidence="17">
    <location>
        <begin position="523"/>
        <end position="534"/>
    </location>
</feature>
<evidence type="ECO:0000259" key="18">
    <source>
        <dbReference type="PROSITE" id="PS50089"/>
    </source>
</evidence>
<dbReference type="Pfam" id="PF00097">
    <property type="entry name" value="zf-C3HC4"/>
    <property type="match status" value="1"/>
</dbReference>
<dbReference type="PANTHER" id="PTHR12983:SF9">
    <property type="entry name" value="E3 UBIQUITIN-PROTEIN LIGASE RNF10"/>
    <property type="match status" value="1"/>
</dbReference>
<keyword evidence="8" id="KW-0808">Transferase</keyword>
<comment type="caution">
    <text evidence="19">The sequence shown here is derived from an EMBL/GenBank/DDBJ whole genome shotgun (WGS) entry which is preliminary data.</text>
</comment>